<sequence>MDNKLKLATMDFSKEIVKWTMWYLPVMAVIYILVSLFVNETEVNEMSFYAMASSANRIFMLVAGILAVFMFLELAISLGLTRKTFLNAMILTGGVVTIGLAVVTWILSLILGMMPWFGDGIVAADTAAGPLAHIISHLMTTYVFFLAGFIISIGFYRGFLGGMIAIVLSLGITIAIDAMWTFQTAGTVFNMEMGEYGSSNLLLTIIFSILLILFTIAVLQSLIRSVPVKVK</sequence>
<evidence type="ECO:0000313" key="4">
    <source>
        <dbReference type="Proteomes" id="UP000031546"/>
    </source>
</evidence>
<dbReference type="STRING" id="45670.SN16_08735"/>
<keyword evidence="5" id="KW-1185">Reference proteome</keyword>
<organism evidence="2 4">
    <name type="scientific">Salinicoccus roseus</name>
    <dbReference type="NCBI Taxonomy" id="45670"/>
    <lineage>
        <taxon>Bacteria</taxon>
        <taxon>Bacillati</taxon>
        <taxon>Bacillota</taxon>
        <taxon>Bacilli</taxon>
        <taxon>Bacillales</taxon>
        <taxon>Staphylococcaceae</taxon>
        <taxon>Salinicoccus</taxon>
    </lineage>
</organism>
<feature type="transmembrane region" description="Helical" evidence="1">
    <location>
        <begin position="88"/>
        <end position="114"/>
    </location>
</feature>
<feature type="transmembrane region" description="Helical" evidence="1">
    <location>
        <begin position="202"/>
        <end position="223"/>
    </location>
</feature>
<feature type="transmembrane region" description="Helical" evidence="1">
    <location>
        <begin position="134"/>
        <end position="156"/>
    </location>
</feature>
<evidence type="ECO:0000256" key="1">
    <source>
        <dbReference type="SAM" id="Phobius"/>
    </source>
</evidence>
<name>A0A0C2HLB9_9STAP</name>
<dbReference type="Proteomes" id="UP000527860">
    <property type="component" value="Unassembled WGS sequence"/>
</dbReference>
<reference evidence="2 4" key="1">
    <citation type="submission" date="2015-01" db="EMBL/GenBank/DDBJ databases">
        <title>Genome sequences of high lactate-tolerant strain Salinicoccus roseus W12 with industrial interest.</title>
        <authorList>
            <person name="Wang H."/>
            <person name="Yu B."/>
        </authorList>
    </citation>
    <scope>NUCLEOTIDE SEQUENCE [LARGE SCALE GENOMIC DNA]</scope>
    <source>
        <strain evidence="2 4">W12</strain>
    </source>
</reference>
<protein>
    <submittedName>
        <fullName evidence="2">Uncharacterized protein</fullName>
    </submittedName>
</protein>
<evidence type="ECO:0000313" key="2">
    <source>
        <dbReference type="EMBL" id="KIH70346.1"/>
    </source>
</evidence>
<dbReference type="GeneID" id="77845640"/>
<comment type="caution">
    <text evidence="2">The sequence shown here is derived from an EMBL/GenBank/DDBJ whole genome shotgun (WGS) entry which is preliminary data.</text>
</comment>
<feature type="transmembrane region" description="Helical" evidence="1">
    <location>
        <begin position="21"/>
        <end position="38"/>
    </location>
</feature>
<dbReference type="EMBL" id="JXII01000007">
    <property type="protein sequence ID" value="KIH70346.1"/>
    <property type="molecule type" value="Genomic_DNA"/>
</dbReference>
<feature type="transmembrane region" description="Helical" evidence="1">
    <location>
        <begin position="58"/>
        <end position="76"/>
    </location>
</feature>
<keyword evidence="1" id="KW-0812">Transmembrane</keyword>
<evidence type="ECO:0000313" key="5">
    <source>
        <dbReference type="Proteomes" id="UP000527860"/>
    </source>
</evidence>
<feature type="transmembrane region" description="Helical" evidence="1">
    <location>
        <begin position="163"/>
        <end position="182"/>
    </location>
</feature>
<dbReference type="EMBL" id="JABEVU030000001">
    <property type="protein sequence ID" value="MDB0580888.1"/>
    <property type="molecule type" value="Genomic_DNA"/>
</dbReference>
<dbReference type="RefSeq" id="WP_040106252.1">
    <property type="nucleotide sequence ID" value="NZ_JABEVU030000001.1"/>
</dbReference>
<keyword evidence="1" id="KW-1133">Transmembrane helix</keyword>
<reference evidence="3" key="3">
    <citation type="submission" date="2020-04" db="EMBL/GenBank/DDBJ databases">
        <authorList>
            <person name="Tanveer F."/>
            <person name="Xie Y."/>
            <person name="Shinwari Z.K."/>
        </authorList>
    </citation>
    <scope>NUCLEOTIDE SEQUENCE</scope>
    <source>
        <strain evidence="3">MOSEL-ME25</strain>
    </source>
</reference>
<reference evidence="3 5" key="4">
    <citation type="submission" date="2022-12" db="EMBL/GenBank/DDBJ databases">
        <title>Genome analysis and biological profiling of marine Salinicoccus roseus MOSEL-ME25.</title>
        <authorList>
            <person name="Mirza F.T."/>
            <person name="Xie Y."/>
            <person name="Shinwari Z.K."/>
        </authorList>
    </citation>
    <scope>NUCLEOTIDE SEQUENCE [LARGE SCALE GENOMIC DNA]</scope>
    <source>
        <strain evidence="3 5">MOSEL-ME25</strain>
    </source>
</reference>
<evidence type="ECO:0000313" key="3">
    <source>
        <dbReference type="EMBL" id="MDB0580888.1"/>
    </source>
</evidence>
<dbReference type="Proteomes" id="UP000031546">
    <property type="component" value="Unassembled WGS sequence"/>
</dbReference>
<accession>A0A0C2HLB9</accession>
<reference evidence="5" key="2">
    <citation type="submission" date="2020-04" db="EMBL/GenBank/DDBJ databases">
        <title>Genome analysis and biological profiling of marine Cellulosimicrobium funkei MOSEL-ME6.</title>
        <authorList>
            <person name="Tanveer F."/>
            <person name="Xie Y."/>
            <person name="Shinwari Z.K."/>
        </authorList>
    </citation>
    <scope>NUCLEOTIDE SEQUENCE [LARGE SCALE GENOMIC DNA]</scope>
    <source>
        <strain evidence="5">MOSEL-ME25</strain>
    </source>
</reference>
<dbReference type="AlphaFoldDB" id="A0A0C2HLB9"/>
<gene>
    <name evidence="3" type="ORF">F7P68_0010110</name>
    <name evidence="2" type="ORF">SN16_08735</name>
</gene>
<keyword evidence="1" id="KW-0472">Membrane</keyword>
<proteinExistence type="predicted"/>
<dbReference type="OrthoDB" id="2388713at2"/>